<protein>
    <submittedName>
        <fullName evidence="4">DUF3945 domain-containing protein</fullName>
    </submittedName>
</protein>
<dbReference type="AlphaFoldDB" id="A0A558BJU0"/>
<feature type="region of interest" description="Disordered" evidence="1">
    <location>
        <begin position="294"/>
        <end position="336"/>
    </location>
</feature>
<dbReference type="EMBL" id="VMRJ01000009">
    <property type="protein sequence ID" value="TVT36779.1"/>
    <property type="molecule type" value="Genomic_DNA"/>
</dbReference>
<gene>
    <name evidence="4" type="ORF">FNT36_25020</name>
</gene>
<feature type="domain" description="DUF3945" evidence="2">
    <location>
        <begin position="757"/>
        <end position="806"/>
    </location>
</feature>
<feature type="compositionally biased region" description="Low complexity" evidence="1">
    <location>
        <begin position="296"/>
        <end position="333"/>
    </location>
</feature>
<dbReference type="Proteomes" id="UP000317624">
    <property type="component" value="Unassembled WGS sequence"/>
</dbReference>
<feature type="region of interest" description="Disordered" evidence="1">
    <location>
        <begin position="811"/>
        <end position="840"/>
    </location>
</feature>
<dbReference type="Pfam" id="PF13101">
    <property type="entry name" value="DUF3945"/>
    <property type="match status" value="1"/>
</dbReference>
<dbReference type="RefSeq" id="WP_144853448.1">
    <property type="nucleotide sequence ID" value="NZ_VMRJ01000009.1"/>
</dbReference>
<evidence type="ECO:0000259" key="2">
    <source>
        <dbReference type="Pfam" id="PF13101"/>
    </source>
</evidence>
<dbReference type="InterPro" id="IPR025343">
    <property type="entry name" value="DUF4099"/>
</dbReference>
<feature type="domain" description="DUF4099" evidence="3">
    <location>
        <begin position="615"/>
        <end position="688"/>
    </location>
</feature>
<dbReference type="OrthoDB" id="862442at2"/>
<feature type="region of interest" description="Disordered" evidence="1">
    <location>
        <begin position="120"/>
        <end position="141"/>
    </location>
</feature>
<dbReference type="Pfam" id="PF13351">
    <property type="entry name" value="DUF4099"/>
    <property type="match status" value="1"/>
</dbReference>
<dbReference type="PANTHER" id="PTHR48125">
    <property type="entry name" value="LP07818P1"/>
    <property type="match status" value="1"/>
</dbReference>
<keyword evidence="5" id="KW-1185">Reference proteome</keyword>
<sequence length="855" mass="91457">MAEQDEVPITEAVAPTPTASQVIYLNGLPMPDGTVGRDLLSNRPAHYSLFELRVDPSNPNRAEAFPAPNADAQLLYSQDSVLNRVFNFEGRPQPGQDFLAVQQPAIFERSGETWKMTMQGQTGFSNQPQQQQVPELASDVTTTAGPVREEAAASLGNQEPGSRIQVKWQQINDEVLPLDEMRLYLEGQGLHMDNPQGYQVGRGEDGKLTTSFHLKYDPAQTDPLKIEGAIQGLKELGSGNGLQVFENHEQEAARQKLIDPTQQASTRTVANELKRELAVSDWGTNPATLESLMSKAPAAAPTQEPAPDGTAPAVAAAPAAADKPAPEQAPAPALESSAGELQIKWKQQGDAVAPLLEMRAYLDQLKESGVAVGPMKFEKGTDGKLSGSFGVSYDPQSPELTKLEGTIQGLKRVGNGIEIVEKPEQVVARRQRMGVDDQDQATDLGYSVKEAFGVKQWDALSAQLSQAPKQALTGPEQAQQAAGVERVKQVAQQQGKSTAQVIQDGKSLLDIDTSGNPVSAFLKNFYEHLNGAPKTRQSLEVDYEKTRQDLQARLIKSAGNADAGDQLKPGARPEGVAPTAPAAAVAAAVAPEAPAPAATAVPVQQPATPAPAPKFTEADIPQKVLASLGLTDADLKANGQLQKLLNGEKTGLLAMQAVGKEGQEPVRFEAKMVLHREADGSATLKMELPKKLLEIPNEIGGQPFTPEQRKQLETEGTAGLVRGLKDKEGNTYNGYVGVDKEMNKVVVLPESKVTFKDEIAGVKLSAEQSHDLREGKAVHLAQMNRPNGGEPFDGTVQIHAAKAGVEVKPEPYELAKTQAPAATQTRDLDSEKKQAPVATVTEVVAPAPRVRGPRI</sequence>
<evidence type="ECO:0000259" key="3">
    <source>
        <dbReference type="Pfam" id="PF13351"/>
    </source>
</evidence>
<organism evidence="4 5">
    <name type="scientific">Hymenobacter setariae</name>
    <dbReference type="NCBI Taxonomy" id="2594794"/>
    <lineage>
        <taxon>Bacteria</taxon>
        <taxon>Pseudomonadati</taxon>
        <taxon>Bacteroidota</taxon>
        <taxon>Cytophagia</taxon>
        <taxon>Cytophagales</taxon>
        <taxon>Hymenobacteraceae</taxon>
        <taxon>Hymenobacter</taxon>
    </lineage>
</organism>
<evidence type="ECO:0000256" key="1">
    <source>
        <dbReference type="SAM" id="MobiDB-lite"/>
    </source>
</evidence>
<dbReference type="InterPro" id="IPR025222">
    <property type="entry name" value="DUF3945"/>
</dbReference>
<evidence type="ECO:0000313" key="5">
    <source>
        <dbReference type="Proteomes" id="UP000317624"/>
    </source>
</evidence>
<reference evidence="4 5" key="1">
    <citation type="submission" date="2019-07" db="EMBL/GenBank/DDBJ databases">
        <title>Hymenobacter sp. straun FUR1 Genome sequencing and assembly.</title>
        <authorList>
            <person name="Chhetri G."/>
        </authorList>
    </citation>
    <scope>NUCLEOTIDE SEQUENCE [LARGE SCALE GENOMIC DNA]</scope>
    <source>
        <strain evidence="4 5">Fur1</strain>
    </source>
</reference>
<proteinExistence type="predicted"/>
<accession>A0A558BJU0</accession>
<name>A0A558BJU0_9BACT</name>
<dbReference type="PANTHER" id="PTHR48125:SF10">
    <property type="entry name" value="OS12G0136300 PROTEIN"/>
    <property type="match status" value="1"/>
</dbReference>
<comment type="caution">
    <text evidence="4">The sequence shown here is derived from an EMBL/GenBank/DDBJ whole genome shotgun (WGS) entry which is preliminary data.</text>
</comment>
<evidence type="ECO:0000313" key="4">
    <source>
        <dbReference type="EMBL" id="TVT36779.1"/>
    </source>
</evidence>